<dbReference type="InterPro" id="IPR048772">
    <property type="entry name" value="Hel308-like_dom4"/>
</dbReference>
<organism evidence="13 14">
    <name type="scientific">Psychracetigena formicireducens</name>
    <dbReference type="NCBI Taxonomy" id="2986056"/>
    <lineage>
        <taxon>Bacteria</taxon>
        <taxon>Bacillati</taxon>
        <taxon>Candidatus Lithacetigenota</taxon>
        <taxon>Candidatus Psychracetigena</taxon>
    </lineage>
</organism>
<keyword evidence="7" id="KW-0234">DNA repair</keyword>
<keyword evidence="1" id="KW-0547">Nucleotide-binding</keyword>
<comment type="catalytic activity">
    <reaction evidence="9">
        <text>Couples ATP hydrolysis with the unwinding of duplex DNA by translocating in the 3'-5' direction.</text>
        <dbReference type="EC" id="5.6.2.4"/>
    </reaction>
</comment>
<dbReference type="Gene3D" id="3.40.50.300">
    <property type="entry name" value="P-loop containing nucleotide triphosphate hydrolases"/>
    <property type="match status" value="2"/>
</dbReference>
<dbReference type="InterPro" id="IPR001650">
    <property type="entry name" value="Helicase_C-like"/>
</dbReference>
<dbReference type="Proteomes" id="UP000811545">
    <property type="component" value="Unassembled WGS sequence"/>
</dbReference>
<dbReference type="Pfam" id="PF00270">
    <property type="entry name" value="DEAD"/>
    <property type="match status" value="1"/>
</dbReference>
<evidence type="ECO:0000256" key="4">
    <source>
        <dbReference type="ARBA" id="ARBA00022806"/>
    </source>
</evidence>
<dbReference type="SUPFAM" id="SSF46785">
    <property type="entry name" value="Winged helix' DNA-binding domain"/>
    <property type="match status" value="1"/>
</dbReference>
<dbReference type="InterPro" id="IPR011545">
    <property type="entry name" value="DEAD/DEAH_box_helicase_dom"/>
</dbReference>
<sequence length="724" mass="82063">MKIEDLKKYGATDELISILSNYNLTELYPPQAEAVKEGLLQKNTSLVISAPTASGKTLIAEMAMLKNVLTRQGKVIYLVPLRALAQEKYEDFREKYKPLGIKVNQSTGDFDNQDLWLKDSDIIISTNEKVDSLIRHRASWLSEVTLIIADEIHLIGDSHRGTTLEIVLVRLRSLNPHMRFIALSATIPNALEIANWLGAVAVESEWRPVPLKEGIYYGGTAIFKDGSMRWVEERTKNDTANLVIDTMIEGGQALVFVSTRKSTEGMAHRIANEISESLTPEEKEYLYQASEEVLKATTEPTRICKKLAECLNQGVAFHHAGLHYKQRKIVEDAFRKNKIKALVSTTTLAMGLNLPSRRVIIKDWYRYSSGYGMRPIPIMEIKQMSGRAGRPKYDNYGEALIIAADKKDEKYLFENYLRGIPEWIESQLGTESSLRTHVLSSIAGFFARTEGELQEFMSQTFFAYQRRTATLSNLINNILLFLSREGMIEMKKKEIDNRTRTSLLTTPFGQRVSQLYIDPLTGVILRDGLTLAEKDDLMESLSLLHLITATPDMLTLALSRKDMDKMNLILNQNLEKLLIYDEYSVNDTLSQLKTTCALLDWINEETEDHIVSHYNVGPGDIYNMVELSNWLLYSSKELCQVFGLKKVSRELTDLRKRVSYGVKEELLPLVNLEGVGRVRGRGLYNAGFRTLKDIKKAKIEDLQQVPTIGKSVAESIKKQVDNSK</sequence>
<keyword evidence="5" id="KW-0067">ATP-binding</keyword>
<dbReference type="SMART" id="SM00487">
    <property type="entry name" value="DEXDc"/>
    <property type="match status" value="1"/>
</dbReference>
<evidence type="ECO:0000256" key="10">
    <source>
        <dbReference type="ARBA" id="ARBA00034808"/>
    </source>
</evidence>
<dbReference type="EMBL" id="QLTW01000069">
    <property type="protein sequence ID" value="MBT9145275.1"/>
    <property type="molecule type" value="Genomic_DNA"/>
</dbReference>
<dbReference type="InterPro" id="IPR014001">
    <property type="entry name" value="Helicase_ATP-bd"/>
</dbReference>
<dbReference type="GO" id="GO:0016787">
    <property type="term" value="F:hydrolase activity"/>
    <property type="evidence" value="ECO:0007669"/>
    <property type="project" value="UniProtKB-KW"/>
</dbReference>
<evidence type="ECO:0000256" key="9">
    <source>
        <dbReference type="ARBA" id="ARBA00034617"/>
    </source>
</evidence>
<comment type="caution">
    <text evidence="13">The sequence shown here is derived from an EMBL/GenBank/DDBJ whole genome shotgun (WGS) entry which is preliminary data.</text>
</comment>
<dbReference type="GO" id="GO:0005524">
    <property type="term" value="F:ATP binding"/>
    <property type="evidence" value="ECO:0007669"/>
    <property type="project" value="UniProtKB-KW"/>
</dbReference>
<dbReference type="PANTHER" id="PTHR47961:SF10">
    <property type="entry name" value="ATP-DEPENDENT DNA HELICASE HEL308"/>
    <property type="match status" value="1"/>
</dbReference>
<gene>
    <name evidence="13" type="primary">helY</name>
    <name evidence="13" type="ORF">DDT42_01145</name>
</gene>
<evidence type="ECO:0000256" key="5">
    <source>
        <dbReference type="ARBA" id="ARBA00022840"/>
    </source>
</evidence>
<dbReference type="Pfam" id="PF21280">
    <property type="entry name" value="Helicase_dom4_arc"/>
    <property type="match status" value="1"/>
</dbReference>
<evidence type="ECO:0000256" key="3">
    <source>
        <dbReference type="ARBA" id="ARBA00022801"/>
    </source>
</evidence>
<dbReference type="GO" id="GO:0043138">
    <property type="term" value="F:3'-5' DNA helicase activity"/>
    <property type="evidence" value="ECO:0007669"/>
    <property type="project" value="UniProtKB-EC"/>
</dbReference>
<reference evidence="13 14" key="1">
    <citation type="journal article" date="2021" name="bioRxiv">
        <title>Unique metabolic strategies in Hadean analogues reveal hints for primordial physiology.</title>
        <authorList>
            <person name="Nobu M.K."/>
            <person name="Nakai R."/>
            <person name="Tamazawa S."/>
            <person name="Mori H."/>
            <person name="Toyoda A."/>
            <person name="Ijiri A."/>
            <person name="Suzuki S."/>
            <person name="Kurokawa K."/>
            <person name="Kamagata Y."/>
            <person name="Tamaki H."/>
        </authorList>
    </citation>
    <scope>NUCLEOTIDE SEQUENCE [LARGE SCALE GENOMIC DNA]</scope>
    <source>
        <strain evidence="13">BS525</strain>
    </source>
</reference>
<dbReference type="Gene3D" id="1.10.3380.30">
    <property type="match status" value="1"/>
</dbReference>
<evidence type="ECO:0000256" key="2">
    <source>
        <dbReference type="ARBA" id="ARBA00022763"/>
    </source>
</evidence>
<dbReference type="PROSITE" id="PS51194">
    <property type="entry name" value="HELICASE_CTER"/>
    <property type="match status" value="1"/>
</dbReference>
<dbReference type="AlphaFoldDB" id="A0A9E2F6E3"/>
<dbReference type="SUPFAM" id="SSF52540">
    <property type="entry name" value="P-loop containing nucleoside triphosphate hydrolases"/>
    <property type="match status" value="1"/>
</dbReference>
<dbReference type="SMART" id="SM00490">
    <property type="entry name" value="HELICc"/>
    <property type="match status" value="1"/>
</dbReference>
<keyword evidence="2" id="KW-0227">DNA damage</keyword>
<evidence type="ECO:0000256" key="8">
    <source>
        <dbReference type="ARBA" id="ARBA00023235"/>
    </source>
</evidence>
<dbReference type="Gene3D" id="1.10.150.20">
    <property type="entry name" value="5' to 3' exonuclease, C-terminal subdomain"/>
    <property type="match status" value="1"/>
</dbReference>
<dbReference type="InterPro" id="IPR027417">
    <property type="entry name" value="P-loop_NTPase"/>
</dbReference>
<evidence type="ECO:0000313" key="14">
    <source>
        <dbReference type="Proteomes" id="UP000811545"/>
    </source>
</evidence>
<dbReference type="Pfam" id="PF14520">
    <property type="entry name" value="HHH_5"/>
    <property type="match status" value="1"/>
</dbReference>
<evidence type="ECO:0000259" key="11">
    <source>
        <dbReference type="PROSITE" id="PS51192"/>
    </source>
</evidence>
<dbReference type="EC" id="5.6.2.4" evidence="10"/>
<dbReference type="CDD" id="cd18028">
    <property type="entry name" value="DEXHc_archSki2"/>
    <property type="match status" value="1"/>
</dbReference>
<protein>
    <recommendedName>
        <fullName evidence="10">DNA 3'-5' helicase</fullName>
        <ecNumber evidence="10">5.6.2.4</ecNumber>
    </recommendedName>
</protein>
<dbReference type="GO" id="GO:0006281">
    <property type="term" value="P:DNA repair"/>
    <property type="evidence" value="ECO:0007669"/>
    <property type="project" value="UniProtKB-KW"/>
</dbReference>
<keyword evidence="3 13" id="KW-0378">Hydrolase</keyword>
<dbReference type="GO" id="GO:0003677">
    <property type="term" value="F:DNA binding"/>
    <property type="evidence" value="ECO:0007669"/>
    <property type="project" value="UniProtKB-KW"/>
</dbReference>
<dbReference type="CDD" id="cd18795">
    <property type="entry name" value="SF2_C_Ski2"/>
    <property type="match status" value="1"/>
</dbReference>
<evidence type="ECO:0000256" key="1">
    <source>
        <dbReference type="ARBA" id="ARBA00022741"/>
    </source>
</evidence>
<name>A0A9E2F6E3_PSYF1</name>
<evidence type="ECO:0000256" key="6">
    <source>
        <dbReference type="ARBA" id="ARBA00023125"/>
    </source>
</evidence>
<accession>A0A9E2F6E3</accession>
<dbReference type="HAMAP" id="MF_00442">
    <property type="entry name" value="Helicase_Hel308"/>
    <property type="match status" value="1"/>
</dbReference>
<dbReference type="InterPro" id="IPR050474">
    <property type="entry name" value="Hel308_SKI2-like"/>
</dbReference>
<dbReference type="InterPro" id="IPR022965">
    <property type="entry name" value="Helicase_Hel308"/>
</dbReference>
<feature type="domain" description="Helicase C-terminal" evidence="12">
    <location>
        <begin position="238"/>
        <end position="442"/>
    </location>
</feature>
<dbReference type="PANTHER" id="PTHR47961">
    <property type="entry name" value="DNA POLYMERASE THETA, PUTATIVE (AFU_ORTHOLOGUE AFUA_1G05260)-RELATED"/>
    <property type="match status" value="1"/>
</dbReference>
<dbReference type="InterPro" id="IPR036390">
    <property type="entry name" value="WH_DNA-bd_sf"/>
</dbReference>
<proteinExistence type="inferred from homology"/>
<keyword evidence="8" id="KW-0413">Isomerase</keyword>
<keyword evidence="6" id="KW-0238">DNA-binding</keyword>
<dbReference type="PROSITE" id="PS51192">
    <property type="entry name" value="HELICASE_ATP_BIND_1"/>
    <property type="match status" value="1"/>
</dbReference>
<evidence type="ECO:0000259" key="12">
    <source>
        <dbReference type="PROSITE" id="PS51194"/>
    </source>
</evidence>
<dbReference type="Pfam" id="PF00271">
    <property type="entry name" value="Helicase_C"/>
    <property type="match status" value="1"/>
</dbReference>
<feature type="domain" description="Helicase ATP-binding" evidence="11">
    <location>
        <begin position="37"/>
        <end position="205"/>
    </location>
</feature>
<keyword evidence="4 13" id="KW-0347">Helicase</keyword>
<evidence type="ECO:0000256" key="7">
    <source>
        <dbReference type="ARBA" id="ARBA00023204"/>
    </source>
</evidence>
<evidence type="ECO:0000313" key="13">
    <source>
        <dbReference type="EMBL" id="MBT9145275.1"/>
    </source>
</evidence>
<dbReference type="SUPFAM" id="SSF158702">
    <property type="entry name" value="Sec63 N-terminal domain-like"/>
    <property type="match status" value="1"/>
</dbReference>